<keyword evidence="1" id="KW-0472">Membrane</keyword>
<keyword evidence="1" id="KW-1133">Transmembrane helix</keyword>
<name>U1NBF6_9EURY</name>
<dbReference type="AlphaFoldDB" id="U1NBF6"/>
<dbReference type="Proteomes" id="UP000030710">
    <property type="component" value="Unassembled WGS sequence"/>
</dbReference>
<organism evidence="2 3">
    <name type="scientific">Haloquadratum walsbyi J07HQW2</name>
    <dbReference type="NCBI Taxonomy" id="1238425"/>
    <lineage>
        <taxon>Archaea</taxon>
        <taxon>Methanobacteriati</taxon>
        <taxon>Methanobacteriota</taxon>
        <taxon>Stenosarchaea group</taxon>
        <taxon>Halobacteria</taxon>
        <taxon>Halobacteriales</taxon>
        <taxon>Haloferacaceae</taxon>
        <taxon>Haloquadratum</taxon>
    </lineage>
</organism>
<gene>
    <name evidence="2" type="ORF">J07HQW2_00392</name>
</gene>
<keyword evidence="1" id="KW-0812">Transmembrane</keyword>
<feature type="transmembrane region" description="Helical" evidence="1">
    <location>
        <begin position="39"/>
        <end position="56"/>
    </location>
</feature>
<accession>U1NBF6</accession>
<evidence type="ECO:0000256" key="1">
    <source>
        <dbReference type="SAM" id="Phobius"/>
    </source>
</evidence>
<dbReference type="HOGENOM" id="CLU_179750_0_0_2"/>
<feature type="transmembrane region" description="Helical" evidence="1">
    <location>
        <begin position="15"/>
        <end position="33"/>
    </location>
</feature>
<sequence>MTDEQITLDVHLRSIRTALIAMAISILTTGLIIADESGLGFPLFVITLLVCGYAFIPTLSTRLRGQ</sequence>
<dbReference type="eggNOG" id="arCOG15037">
    <property type="taxonomic scope" value="Archaea"/>
</dbReference>
<proteinExistence type="predicted"/>
<evidence type="ECO:0000313" key="2">
    <source>
        <dbReference type="EMBL" id="ERG93958.1"/>
    </source>
</evidence>
<dbReference type="RefSeq" id="WP_021053452.1">
    <property type="nucleotide sequence ID" value="NZ_KE356561.1"/>
</dbReference>
<dbReference type="EMBL" id="KE356561">
    <property type="protein sequence ID" value="ERG93958.1"/>
    <property type="molecule type" value="Genomic_DNA"/>
</dbReference>
<protein>
    <submittedName>
        <fullName evidence="2">Uncharacterized protein</fullName>
    </submittedName>
</protein>
<evidence type="ECO:0000313" key="3">
    <source>
        <dbReference type="Proteomes" id="UP000030710"/>
    </source>
</evidence>
<reference evidence="2 3" key="1">
    <citation type="journal article" date="2013" name="PLoS ONE">
        <title>Assembly-driven community genomics of a hypersaline microbial ecosystem.</title>
        <authorList>
            <person name="Podell S."/>
            <person name="Ugalde J.A."/>
            <person name="Narasingarao P."/>
            <person name="Banfield J.F."/>
            <person name="Heidelberg K.B."/>
            <person name="Allen E.E."/>
        </authorList>
    </citation>
    <scope>NUCLEOTIDE SEQUENCE [LARGE SCALE GENOMIC DNA]</scope>
    <source>
        <strain evidence="3">J07HQW2</strain>
    </source>
</reference>